<comment type="caution">
    <text evidence="6">The sequence shown here is derived from an EMBL/GenBank/DDBJ whole genome shotgun (WGS) entry which is preliminary data.</text>
</comment>
<dbReference type="EMBL" id="MU853777">
    <property type="protein sequence ID" value="KAK3942068.1"/>
    <property type="molecule type" value="Genomic_DNA"/>
</dbReference>
<proteinExistence type="predicted"/>
<organism evidence="6 7">
    <name type="scientific">Diplogelasinospora grovesii</name>
    <dbReference type="NCBI Taxonomy" id="303347"/>
    <lineage>
        <taxon>Eukaryota</taxon>
        <taxon>Fungi</taxon>
        <taxon>Dikarya</taxon>
        <taxon>Ascomycota</taxon>
        <taxon>Pezizomycotina</taxon>
        <taxon>Sordariomycetes</taxon>
        <taxon>Sordariomycetidae</taxon>
        <taxon>Sordariales</taxon>
        <taxon>Diplogelasinosporaceae</taxon>
        <taxon>Diplogelasinospora</taxon>
    </lineage>
</organism>
<feature type="compositionally biased region" description="Polar residues" evidence="4">
    <location>
        <begin position="1282"/>
        <end position="1295"/>
    </location>
</feature>
<name>A0AAN6ND76_9PEZI</name>
<dbReference type="InterPro" id="IPR053137">
    <property type="entry name" value="NLR-like"/>
</dbReference>
<dbReference type="InterPro" id="IPR027417">
    <property type="entry name" value="P-loop_NTPase"/>
</dbReference>
<evidence type="ECO:0000313" key="7">
    <source>
        <dbReference type="Proteomes" id="UP001303473"/>
    </source>
</evidence>
<dbReference type="Gene3D" id="3.40.1090.10">
    <property type="entry name" value="Cytosolic phospholipase A2 catalytic domain"/>
    <property type="match status" value="1"/>
</dbReference>
<dbReference type="InterPro" id="IPR002182">
    <property type="entry name" value="NB-ARC"/>
</dbReference>
<dbReference type="SUPFAM" id="SSF48452">
    <property type="entry name" value="TPR-like"/>
    <property type="match status" value="2"/>
</dbReference>
<keyword evidence="2" id="KW-0802">TPR repeat</keyword>
<dbReference type="InterPro" id="IPR016035">
    <property type="entry name" value="Acyl_Trfase/lysoPLipase"/>
</dbReference>
<sequence>MEQTTASHQATGGTPPNPIDREGLCLLSLDGGGVRGLSTLYILKGIMARLNYQRTKEMGLPPVKPCEIFDLIGGTSTGGLIAIMLGRLEMDVDDCISQYTSLMKSVFDKQSRMLPLSLPWGDIEARFDSAKLKSAIERVITDAGASATDLFNDGKTRGCRVFVCTVPTKLYGVVRLRSYDLPGDPKIIEPTILQAALATSAATSFFDPVDIGAIQFVDGALGANNPVEHVEREASDIWCPDTGHLMPLVKCFLSVGTGHLGKKALADKLFKFLSRTLPAIVTETEETEGRFIARWRKLYDEKRYLRFNVDHGLEGVGLAEFKEQGTIDMATESYLDHQSQKFRVRDCVINLKQKQFVTPIAFAAVVDEYAIRLHDSKTAIREACWTVPFIRNVRFVGRVKLLDKLEAALFASNQPESKISLFGLGGAGKTQVALELAYRTRAKYPRCSIIWVPANNIESLRHAYKNAAKKLGIPVVDDKTDVVRLVQQHLSQDSAGQWLLIYDNVDDLDGWTQCAAGGQDEQPPRMIDCVPSSSQGCVIFTSRSRKVADKLSSQGVMHEVPQMDDDTAIKLLFSIALSPEQIPSDSQKDVASRLVTQLCHLPLGIVQAASYIRANDISFEEYVSLMGPQEEEVIELLSEDFEDDGRPYGSGANPVAKTWLISFEKIRQTDQLAADFFSLMCCFDSRDIPKSLLPPAKSPKKMVDAIGTLSAYSFINRRSTSGAESFDIHRLVHLAMRNWLRKRDSLEEWVQKAISRLDDVFSGDDEENRALWRTYMPHARFALDSWSPEAGWEQGTELMDRVSVWLIGDVRFDDAEKYYSRCVEILKKELGENDPKTLETMRRLFLTYELLGRPDAEKSLTLLVETCETKLGKHHPETLRSMKALAGTYTMPSRLEQAEELYKRVIKAQTERFGEKDVATLDTMVDLAKVYTKQGRPKEAEEYLVKVGKVYSEQPRDERHHFILGVNRQLALAIQGQGRLEEAEKIFTQVLETSKKTLGEEHLITLNTMDDLAHMYGKGGRFEEAEKLLIQVVETSKKTFGEEHLITLNTMDDLAHMYQGQDRFEEAEKLFIQVLLLRTRKLGEDHLHTLGTMQKLWKVYWRQDRFKEAEKLFAKVLDTYKTKYGEDHYTTLEGMGILALTWKAQGRHQEAMDMMEDCYQRSRQALGADHKHTLDAKEALDEWRLEFDENLGEAYWSQGRFNEAEELFAKVLDTYKTKYGEDHYTTLASMGILALTWKAQGRYQEAMDMMEDCYQRSRQALGADHRRTLKAKEALDEWRLEPSQSGTSSQPSRTA</sequence>
<feature type="short sequence motif" description="GXGXXG" evidence="3">
    <location>
        <begin position="31"/>
        <end position="36"/>
    </location>
</feature>
<keyword evidence="3" id="KW-0378">Hydrolase</keyword>
<dbReference type="Pfam" id="PF13374">
    <property type="entry name" value="TPR_10"/>
    <property type="match status" value="1"/>
</dbReference>
<dbReference type="GO" id="GO:0016787">
    <property type="term" value="F:hydrolase activity"/>
    <property type="evidence" value="ECO:0007669"/>
    <property type="project" value="UniProtKB-UniRule"/>
</dbReference>
<dbReference type="SMART" id="SM00028">
    <property type="entry name" value="TPR"/>
    <property type="match status" value="6"/>
</dbReference>
<keyword evidence="1 3" id="KW-0443">Lipid metabolism</keyword>
<evidence type="ECO:0000259" key="5">
    <source>
        <dbReference type="PROSITE" id="PS51635"/>
    </source>
</evidence>
<evidence type="ECO:0000256" key="1">
    <source>
        <dbReference type="ARBA" id="ARBA00023098"/>
    </source>
</evidence>
<dbReference type="Pfam" id="PF13424">
    <property type="entry name" value="TPR_12"/>
    <property type="match status" value="4"/>
</dbReference>
<dbReference type="InterPro" id="IPR011990">
    <property type="entry name" value="TPR-like_helical_dom_sf"/>
</dbReference>
<keyword evidence="3" id="KW-0442">Lipid degradation</keyword>
<feature type="domain" description="PNPLA" evidence="5">
    <location>
        <begin position="27"/>
        <end position="231"/>
    </location>
</feature>
<dbReference type="PANTHER" id="PTHR46082">
    <property type="entry name" value="ATP/GTP-BINDING PROTEIN-RELATED"/>
    <property type="match status" value="1"/>
</dbReference>
<gene>
    <name evidence="6" type="ORF">QBC46DRAFT_84908</name>
</gene>
<evidence type="ECO:0000256" key="2">
    <source>
        <dbReference type="PROSITE-ProRule" id="PRU00339"/>
    </source>
</evidence>
<dbReference type="GO" id="GO:0043531">
    <property type="term" value="F:ADP binding"/>
    <property type="evidence" value="ECO:0007669"/>
    <property type="project" value="InterPro"/>
</dbReference>
<dbReference type="Pfam" id="PF01734">
    <property type="entry name" value="Patatin"/>
    <property type="match status" value="1"/>
</dbReference>
<protein>
    <recommendedName>
        <fullName evidence="5">PNPLA domain-containing protein</fullName>
    </recommendedName>
</protein>
<evidence type="ECO:0000256" key="4">
    <source>
        <dbReference type="SAM" id="MobiDB-lite"/>
    </source>
</evidence>
<feature type="repeat" description="TPR" evidence="2">
    <location>
        <begin position="1185"/>
        <end position="1218"/>
    </location>
</feature>
<dbReference type="PROSITE" id="PS51635">
    <property type="entry name" value="PNPLA"/>
    <property type="match status" value="1"/>
</dbReference>
<feature type="active site" description="Proton acceptor" evidence="3">
    <location>
        <position position="218"/>
    </location>
</feature>
<feature type="short sequence motif" description="DGA/G" evidence="3">
    <location>
        <begin position="218"/>
        <end position="220"/>
    </location>
</feature>
<dbReference type="InterPro" id="IPR019734">
    <property type="entry name" value="TPR_rpt"/>
</dbReference>
<feature type="active site" description="Nucleophile" evidence="3">
    <location>
        <position position="76"/>
    </location>
</feature>
<dbReference type="GO" id="GO:0046486">
    <property type="term" value="P:glycerolipid metabolic process"/>
    <property type="evidence" value="ECO:0007669"/>
    <property type="project" value="UniProtKB-ARBA"/>
</dbReference>
<dbReference type="Proteomes" id="UP001303473">
    <property type="component" value="Unassembled WGS sequence"/>
</dbReference>
<dbReference type="PANTHER" id="PTHR46082:SF6">
    <property type="entry name" value="AAA+ ATPASE DOMAIN-CONTAINING PROTEIN-RELATED"/>
    <property type="match status" value="1"/>
</dbReference>
<dbReference type="CDD" id="cd07216">
    <property type="entry name" value="Pat17_PNPLA8_PNPLA9_like3"/>
    <property type="match status" value="1"/>
</dbReference>
<evidence type="ECO:0000313" key="6">
    <source>
        <dbReference type="EMBL" id="KAK3942068.1"/>
    </source>
</evidence>
<feature type="region of interest" description="Disordered" evidence="4">
    <location>
        <begin position="1274"/>
        <end position="1295"/>
    </location>
</feature>
<dbReference type="InterPro" id="IPR002641">
    <property type="entry name" value="PNPLA_dom"/>
</dbReference>
<dbReference type="SUPFAM" id="SSF52540">
    <property type="entry name" value="P-loop containing nucleoside triphosphate hydrolases"/>
    <property type="match status" value="1"/>
</dbReference>
<dbReference type="Gene3D" id="1.25.40.10">
    <property type="entry name" value="Tetratricopeptide repeat domain"/>
    <property type="match status" value="3"/>
</dbReference>
<keyword evidence="7" id="KW-1185">Reference proteome</keyword>
<evidence type="ECO:0000256" key="3">
    <source>
        <dbReference type="PROSITE-ProRule" id="PRU01161"/>
    </source>
</evidence>
<reference evidence="7" key="1">
    <citation type="journal article" date="2023" name="Mol. Phylogenet. Evol.">
        <title>Genome-scale phylogeny and comparative genomics of the fungal order Sordariales.</title>
        <authorList>
            <person name="Hensen N."/>
            <person name="Bonometti L."/>
            <person name="Westerberg I."/>
            <person name="Brannstrom I.O."/>
            <person name="Guillou S."/>
            <person name="Cros-Aarteil S."/>
            <person name="Calhoun S."/>
            <person name="Haridas S."/>
            <person name="Kuo A."/>
            <person name="Mondo S."/>
            <person name="Pangilinan J."/>
            <person name="Riley R."/>
            <person name="LaButti K."/>
            <person name="Andreopoulos B."/>
            <person name="Lipzen A."/>
            <person name="Chen C."/>
            <person name="Yan M."/>
            <person name="Daum C."/>
            <person name="Ng V."/>
            <person name="Clum A."/>
            <person name="Steindorff A."/>
            <person name="Ohm R.A."/>
            <person name="Martin F."/>
            <person name="Silar P."/>
            <person name="Natvig D.O."/>
            <person name="Lalanne C."/>
            <person name="Gautier V."/>
            <person name="Ament-Velasquez S.L."/>
            <person name="Kruys A."/>
            <person name="Hutchinson M.I."/>
            <person name="Powell A.J."/>
            <person name="Barry K."/>
            <person name="Miller A.N."/>
            <person name="Grigoriev I.V."/>
            <person name="Debuchy R."/>
            <person name="Gladieux P."/>
            <person name="Hiltunen Thoren M."/>
            <person name="Johannesson H."/>
        </authorList>
    </citation>
    <scope>NUCLEOTIDE SEQUENCE [LARGE SCALE GENOMIC DNA]</scope>
    <source>
        <strain evidence="7">CBS 340.73</strain>
    </source>
</reference>
<dbReference type="SUPFAM" id="SSF52151">
    <property type="entry name" value="FabD/lysophospholipase-like"/>
    <property type="match status" value="1"/>
</dbReference>
<dbReference type="PROSITE" id="PS50005">
    <property type="entry name" value="TPR"/>
    <property type="match status" value="1"/>
</dbReference>
<feature type="short sequence motif" description="GXSXG" evidence="3">
    <location>
        <begin position="74"/>
        <end position="78"/>
    </location>
</feature>
<dbReference type="Pfam" id="PF00931">
    <property type="entry name" value="NB-ARC"/>
    <property type="match status" value="1"/>
</dbReference>
<dbReference type="Gene3D" id="3.40.50.300">
    <property type="entry name" value="P-loop containing nucleotide triphosphate hydrolases"/>
    <property type="match status" value="1"/>
</dbReference>
<dbReference type="GO" id="GO:0016042">
    <property type="term" value="P:lipid catabolic process"/>
    <property type="evidence" value="ECO:0007669"/>
    <property type="project" value="UniProtKB-UniRule"/>
</dbReference>
<accession>A0AAN6ND76</accession>